<feature type="compositionally biased region" description="Basic residues" evidence="1">
    <location>
        <begin position="10"/>
        <end position="24"/>
    </location>
</feature>
<name>A0A811SMB2_9POAL</name>
<feature type="compositionally biased region" description="Low complexity" evidence="1">
    <location>
        <begin position="131"/>
        <end position="146"/>
    </location>
</feature>
<dbReference type="Proteomes" id="UP000604825">
    <property type="component" value="Unassembled WGS sequence"/>
</dbReference>
<feature type="region of interest" description="Disordered" evidence="1">
    <location>
        <begin position="300"/>
        <end position="381"/>
    </location>
</feature>
<evidence type="ECO:0000313" key="2">
    <source>
        <dbReference type="EMBL" id="CAD6344041.1"/>
    </source>
</evidence>
<comment type="caution">
    <text evidence="2">The sequence shown here is derived from an EMBL/GenBank/DDBJ whole genome shotgun (WGS) entry which is preliminary data.</text>
</comment>
<feature type="compositionally biased region" description="Low complexity" evidence="1">
    <location>
        <begin position="53"/>
        <end position="76"/>
    </location>
</feature>
<accession>A0A811SMB2</accession>
<reference evidence="2" key="1">
    <citation type="submission" date="2020-10" db="EMBL/GenBank/DDBJ databases">
        <authorList>
            <person name="Han B."/>
            <person name="Lu T."/>
            <person name="Zhao Q."/>
            <person name="Huang X."/>
            <person name="Zhao Y."/>
        </authorList>
    </citation>
    <scope>NUCLEOTIDE SEQUENCE</scope>
</reference>
<feature type="region of interest" description="Disordered" evidence="1">
    <location>
        <begin position="174"/>
        <end position="220"/>
    </location>
</feature>
<dbReference type="AlphaFoldDB" id="A0A811SMB2"/>
<dbReference type="EMBL" id="CAJGYO010000874">
    <property type="protein sequence ID" value="CAD6344041.1"/>
    <property type="molecule type" value="Genomic_DNA"/>
</dbReference>
<gene>
    <name evidence="2" type="ORF">NCGR_LOCUS68139</name>
</gene>
<keyword evidence="3" id="KW-1185">Reference proteome</keyword>
<feature type="compositionally biased region" description="Basic and acidic residues" evidence="1">
    <location>
        <begin position="100"/>
        <end position="116"/>
    </location>
</feature>
<evidence type="ECO:0000313" key="3">
    <source>
        <dbReference type="Proteomes" id="UP000604825"/>
    </source>
</evidence>
<feature type="compositionally biased region" description="Polar residues" evidence="1">
    <location>
        <begin position="29"/>
        <end position="38"/>
    </location>
</feature>
<feature type="compositionally biased region" description="Polar residues" evidence="1">
    <location>
        <begin position="197"/>
        <end position="213"/>
    </location>
</feature>
<feature type="compositionally biased region" description="Low complexity" evidence="1">
    <location>
        <begin position="318"/>
        <end position="328"/>
    </location>
</feature>
<evidence type="ECO:0000256" key="1">
    <source>
        <dbReference type="SAM" id="MobiDB-lite"/>
    </source>
</evidence>
<feature type="compositionally biased region" description="Polar residues" evidence="1">
    <location>
        <begin position="174"/>
        <end position="189"/>
    </location>
</feature>
<feature type="region of interest" description="Disordered" evidence="1">
    <location>
        <begin position="407"/>
        <end position="434"/>
    </location>
</feature>
<feature type="compositionally biased region" description="Basic and acidic residues" evidence="1">
    <location>
        <begin position="409"/>
        <end position="422"/>
    </location>
</feature>
<feature type="region of interest" description="Disordered" evidence="1">
    <location>
        <begin position="1"/>
        <end position="149"/>
    </location>
</feature>
<sequence>MATGAARSRERPRHVSRRGPRHGPKLQEQVLTPPQSLTSGPRRSPGGGGAFQSPFEVSDSLSSPSPILSSHSPVSSGEGGNPSDSLRIATEGRTGSRTRLPHENEQPSQVDQKEDSNPNLKVDSTEVETSTNDNTQIITNDNQNTQEGKIQNVRLLERLKTYLSSVQENMEQAKSSGQTFKVGPSNNVNVGKGKQVSADSSQCSQKVNQQQACSDEDSEDEGLKIGDLVAPGSDQLRFGNFDTLVKYKQDPLITIEAKNALHGGDKSEFFQLEDYIGKSRSSKSLPTIMEDKEDCEVVRATSMSPMKGSQGGPEVNLSSQEESQQKGSQDIDWDLIQEDGQGSKLTEMDVDSAKGHNRGEGNLQDTRVEEDSSKADVNQGTKMDKIIEEKYDWDKHVSTLKPMVEAEQEVSKDVRQSKRIKDVGTSQLKMGGQA</sequence>
<protein>
    <submittedName>
        <fullName evidence="2">Uncharacterized protein</fullName>
    </submittedName>
</protein>
<organism evidence="2 3">
    <name type="scientific">Miscanthus lutarioriparius</name>
    <dbReference type="NCBI Taxonomy" id="422564"/>
    <lineage>
        <taxon>Eukaryota</taxon>
        <taxon>Viridiplantae</taxon>
        <taxon>Streptophyta</taxon>
        <taxon>Embryophyta</taxon>
        <taxon>Tracheophyta</taxon>
        <taxon>Spermatophyta</taxon>
        <taxon>Magnoliopsida</taxon>
        <taxon>Liliopsida</taxon>
        <taxon>Poales</taxon>
        <taxon>Poaceae</taxon>
        <taxon>PACMAD clade</taxon>
        <taxon>Panicoideae</taxon>
        <taxon>Andropogonodae</taxon>
        <taxon>Andropogoneae</taxon>
        <taxon>Saccharinae</taxon>
        <taxon>Miscanthus</taxon>
    </lineage>
</organism>
<proteinExistence type="predicted"/>